<dbReference type="InterPro" id="IPR050179">
    <property type="entry name" value="Trans_hexapeptide_repeat"/>
</dbReference>
<proteinExistence type="predicted"/>
<dbReference type="PANTHER" id="PTHR43300">
    <property type="entry name" value="ACETYLTRANSFERASE"/>
    <property type="match status" value="1"/>
</dbReference>
<dbReference type="EMBL" id="SOJN01000046">
    <property type="protein sequence ID" value="TET46724.1"/>
    <property type="molecule type" value="Genomic_DNA"/>
</dbReference>
<organism evidence="1 2">
    <name type="scientific">candidate division TA06 bacterium</name>
    <dbReference type="NCBI Taxonomy" id="2250710"/>
    <lineage>
        <taxon>Bacteria</taxon>
        <taxon>Bacteria division TA06</taxon>
    </lineage>
</organism>
<dbReference type="CDD" id="cd03358">
    <property type="entry name" value="LbH_WxcM_N_like"/>
    <property type="match status" value="1"/>
</dbReference>
<comment type="caution">
    <text evidence="1">The sequence shown here is derived from an EMBL/GenBank/DDBJ whole genome shotgun (WGS) entry which is preliminary data.</text>
</comment>
<dbReference type="SUPFAM" id="SSF51161">
    <property type="entry name" value="Trimeric LpxA-like enzymes"/>
    <property type="match status" value="1"/>
</dbReference>
<dbReference type="InterPro" id="IPR001451">
    <property type="entry name" value="Hexapep"/>
</dbReference>
<dbReference type="Proteomes" id="UP000315525">
    <property type="component" value="Unassembled WGS sequence"/>
</dbReference>
<gene>
    <name evidence="1" type="ORF">E3J62_03740</name>
</gene>
<sequence>MIEDLKSSFPKVKFGRQCIVYEGVKIGKGTTVHHLVVLGMPPRGKSEGELATRIGGSSIIRPFTTIYAGCEIGDFLQTGQGASIREDNIISDRVSVGTNSVLEFGNRIGKNVRIHSNCFLEMVTVEDNVFIGPGVVFTDDPHPMGCPRYTECRGGVKVKKLARIGAGCVILPGVTIGRNSLIGAGSLVVKDVPDDVVAAGHPANVIKKIDELVCPPGFFERPYVWPPYEKQA</sequence>
<dbReference type="GO" id="GO:0016740">
    <property type="term" value="F:transferase activity"/>
    <property type="evidence" value="ECO:0007669"/>
    <property type="project" value="UniProtKB-KW"/>
</dbReference>
<reference evidence="1 2" key="1">
    <citation type="submission" date="2019-03" db="EMBL/GenBank/DDBJ databases">
        <title>Metabolic potential of uncultured bacteria and archaea associated with petroleum seepage in deep-sea sediments.</title>
        <authorList>
            <person name="Dong X."/>
            <person name="Hubert C."/>
        </authorList>
    </citation>
    <scope>NUCLEOTIDE SEQUENCE [LARGE SCALE GENOMIC DNA]</scope>
    <source>
        <strain evidence="1">E44_bin18</strain>
    </source>
</reference>
<dbReference type="Gene3D" id="2.160.10.10">
    <property type="entry name" value="Hexapeptide repeat proteins"/>
    <property type="match status" value="1"/>
</dbReference>
<dbReference type="InterPro" id="IPR011004">
    <property type="entry name" value="Trimer_LpxA-like_sf"/>
</dbReference>
<protein>
    <submittedName>
        <fullName evidence="1">N-acetyltransferase</fullName>
    </submittedName>
</protein>
<dbReference type="PANTHER" id="PTHR43300:SF10">
    <property type="entry name" value="2,3,4,5-TETRAHYDROPYRIDINE-2,6-DICARBOXYLATE N-ACETYLTRANSFERASE"/>
    <property type="match status" value="1"/>
</dbReference>
<name>A0A523UVZ6_UNCT6</name>
<evidence type="ECO:0000313" key="1">
    <source>
        <dbReference type="EMBL" id="TET46724.1"/>
    </source>
</evidence>
<keyword evidence="1" id="KW-0808">Transferase</keyword>
<accession>A0A523UVZ6</accession>
<evidence type="ECO:0000313" key="2">
    <source>
        <dbReference type="Proteomes" id="UP000315525"/>
    </source>
</evidence>
<dbReference type="AlphaFoldDB" id="A0A523UVZ6"/>
<dbReference type="Pfam" id="PF00132">
    <property type="entry name" value="Hexapep"/>
    <property type="match status" value="1"/>
</dbReference>